<feature type="non-terminal residue" evidence="2">
    <location>
        <position position="414"/>
    </location>
</feature>
<reference evidence="2" key="1">
    <citation type="submission" date="2019-12" db="EMBL/GenBank/DDBJ databases">
        <authorList>
            <person name="Scholes J."/>
        </authorList>
    </citation>
    <scope>NUCLEOTIDE SEQUENCE</scope>
</reference>
<protein>
    <recommendedName>
        <fullName evidence="1">Retrovirus-related Pol polyprotein from transposon TNT 1-94-like beta-barrel domain-containing protein</fullName>
    </recommendedName>
</protein>
<keyword evidence="3" id="KW-1185">Reference proteome</keyword>
<dbReference type="Pfam" id="PF14223">
    <property type="entry name" value="Retrotran_gag_2"/>
    <property type="match status" value="1"/>
</dbReference>
<organism evidence="2 3">
    <name type="scientific">Striga hermonthica</name>
    <name type="common">Purple witchweed</name>
    <name type="synonym">Buchnera hermonthica</name>
    <dbReference type="NCBI Taxonomy" id="68872"/>
    <lineage>
        <taxon>Eukaryota</taxon>
        <taxon>Viridiplantae</taxon>
        <taxon>Streptophyta</taxon>
        <taxon>Embryophyta</taxon>
        <taxon>Tracheophyta</taxon>
        <taxon>Spermatophyta</taxon>
        <taxon>Magnoliopsida</taxon>
        <taxon>eudicotyledons</taxon>
        <taxon>Gunneridae</taxon>
        <taxon>Pentapetalae</taxon>
        <taxon>asterids</taxon>
        <taxon>lamiids</taxon>
        <taxon>Lamiales</taxon>
        <taxon>Orobanchaceae</taxon>
        <taxon>Buchnereae</taxon>
        <taxon>Striga</taxon>
    </lineage>
</organism>
<proteinExistence type="predicted"/>
<feature type="non-terminal residue" evidence="2">
    <location>
        <position position="1"/>
    </location>
</feature>
<evidence type="ECO:0000259" key="1">
    <source>
        <dbReference type="Pfam" id="PF22936"/>
    </source>
</evidence>
<dbReference type="PANTHER" id="PTHR47481">
    <property type="match status" value="1"/>
</dbReference>
<dbReference type="OrthoDB" id="913025at2759"/>
<comment type="caution">
    <text evidence="2">The sequence shown here is derived from an EMBL/GenBank/DDBJ whole genome shotgun (WGS) entry which is preliminary data.</text>
</comment>
<accession>A0A9N7MMM8</accession>
<dbReference type="InterPro" id="IPR054722">
    <property type="entry name" value="PolX-like_BBD"/>
</dbReference>
<dbReference type="EMBL" id="CACSLK010012531">
    <property type="protein sequence ID" value="CAA0815262.1"/>
    <property type="molecule type" value="Genomic_DNA"/>
</dbReference>
<name>A0A9N7MMM8_STRHE</name>
<dbReference type="PANTHER" id="PTHR47481:SF31">
    <property type="entry name" value="OS01G0873500 PROTEIN"/>
    <property type="match status" value="1"/>
</dbReference>
<dbReference type="Pfam" id="PF22936">
    <property type="entry name" value="Pol_BBD"/>
    <property type="match status" value="1"/>
</dbReference>
<evidence type="ECO:0000313" key="3">
    <source>
        <dbReference type="Proteomes" id="UP001153555"/>
    </source>
</evidence>
<feature type="domain" description="Retrovirus-related Pol polyprotein from transposon TNT 1-94-like beta-barrel" evidence="1">
    <location>
        <begin position="323"/>
        <end position="402"/>
    </location>
</feature>
<dbReference type="AlphaFoldDB" id="A0A9N7MMM8"/>
<gene>
    <name evidence="2" type="ORF">SHERM_15297</name>
</gene>
<dbReference type="Proteomes" id="UP001153555">
    <property type="component" value="Unassembled WGS sequence"/>
</dbReference>
<evidence type="ECO:0000313" key="2">
    <source>
        <dbReference type="EMBL" id="CAA0815262.1"/>
    </source>
</evidence>
<sequence length="414" mass="46160">KLDQNNFLMWKQQALSAIKGYGLETFIKKEAESPSPIVTRDGSEETNPDFILWERQDQILASWILSSLTEGMLVLTVGLNSSKDIWLALENNFSAQSQAKVMQYKILMQSLKKNGMTMGEYISKMKSFCDILASAGHKISETDQVLHILSGLGNEYDSVMVNVTSRIEPYGLNELHALLLSYKARLEANNNLLGPTINTDGTQPSINATQMDNRRFNNPFNQGRGNFKNFRGSNFNRGGRFARGGRGRGRYNNNKVICQICNVANHTVDRCWYRSDLSYGNSGQQTQQGNVQRNPNLNLSHFGQIPQLGNSNNISEIGSESSWFPDSGATTNVTNELANLNMGSEYVGNNRLQMGNGAEVNISHIGNSFLRSPQSSKAFLLRNLLHVPSITKNLLSVSSFASDNNVYFEFHPSY</sequence>